<dbReference type="EMBL" id="QOKW01000022">
    <property type="protein sequence ID" value="KAA0677688.1"/>
    <property type="molecule type" value="Genomic_DNA"/>
</dbReference>
<sequence>MDGGFGSTAGTPVEDWISFRFAGDLHIVARDGVRWIVSSAIAEMTGTVARPYSGRLLRLGKPAGSLHPHAAAAVRSFLASQCCEPEMIDRILADMSNSSRAGEYQF</sequence>
<evidence type="ECO:0000313" key="2">
    <source>
        <dbReference type="Proteomes" id="UP000480854"/>
    </source>
</evidence>
<accession>A0A9W7NEL6</accession>
<keyword evidence="2" id="KW-1185">Reference proteome</keyword>
<comment type="caution">
    <text evidence="1">The sequence shown here is derived from an EMBL/GenBank/DDBJ whole genome shotgun (WGS) entry which is preliminary data.</text>
</comment>
<gene>
    <name evidence="1" type="ORF">DS843_22885</name>
</gene>
<evidence type="ECO:0000313" key="1">
    <source>
        <dbReference type="EMBL" id="KAA0677688.1"/>
    </source>
</evidence>
<proteinExistence type="predicted"/>
<name>A0A9W7NEL6_9PROT</name>
<reference evidence="1 2" key="1">
    <citation type="submission" date="2018-07" db="EMBL/GenBank/DDBJ databases">
        <title>Genome sequence of Azospirillum sp. ATCC 49961.</title>
        <authorList>
            <person name="Sant'Anna F.H."/>
            <person name="Baldani J.I."/>
            <person name="Zilli J.E."/>
            <person name="Reis V.M."/>
            <person name="Hartmann A."/>
            <person name="Cruz L."/>
            <person name="de Souza E.M."/>
            <person name="de Oliveira Pedrosa F."/>
            <person name="Passaglia L.M.P."/>
        </authorList>
    </citation>
    <scope>NUCLEOTIDE SEQUENCE [LARGE SCALE GENOMIC DNA]</scope>
    <source>
        <strain evidence="1 2">ATCC 49961</strain>
    </source>
</reference>
<protein>
    <submittedName>
        <fullName evidence="1">Uncharacterized protein</fullName>
    </submittedName>
</protein>
<dbReference type="Proteomes" id="UP000480854">
    <property type="component" value="Unassembled WGS sequence"/>
</dbReference>
<dbReference type="AlphaFoldDB" id="A0A9W7NEL6"/>
<organism evidence="1 2">
    <name type="scientific">Roseomonas genomospecies 6</name>
    <dbReference type="NCBI Taxonomy" id="214106"/>
    <lineage>
        <taxon>Bacteria</taxon>
        <taxon>Pseudomonadati</taxon>
        <taxon>Pseudomonadota</taxon>
        <taxon>Alphaproteobacteria</taxon>
        <taxon>Acetobacterales</taxon>
        <taxon>Roseomonadaceae</taxon>
        <taxon>Roseomonas</taxon>
    </lineage>
</organism>